<gene>
    <name evidence="9" type="ORF">CMV30_17710</name>
</gene>
<keyword evidence="7 8" id="KW-0472">Membrane</keyword>
<dbReference type="PRINTS" id="PR00702">
    <property type="entry name" value="ACRIFLAVINRP"/>
</dbReference>
<dbReference type="GO" id="GO:0042910">
    <property type="term" value="F:xenobiotic transmembrane transporter activity"/>
    <property type="evidence" value="ECO:0007669"/>
    <property type="project" value="TreeGrafter"/>
</dbReference>
<dbReference type="GO" id="GO:0005886">
    <property type="term" value="C:plasma membrane"/>
    <property type="evidence" value="ECO:0007669"/>
    <property type="project" value="UniProtKB-SubCell"/>
</dbReference>
<feature type="transmembrane region" description="Helical" evidence="8">
    <location>
        <begin position="523"/>
        <end position="546"/>
    </location>
</feature>
<feature type="transmembrane region" description="Helical" evidence="8">
    <location>
        <begin position="384"/>
        <end position="408"/>
    </location>
</feature>
<feature type="transmembrane region" description="Helical" evidence="8">
    <location>
        <begin position="358"/>
        <end position="378"/>
    </location>
</feature>
<keyword evidence="10" id="KW-1185">Reference proteome</keyword>
<dbReference type="Proteomes" id="UP000217265">
    <property type="component" value="Chromosome"/>
</dbReference>
<feature type="transmembrane region" description="Helical" evidence="8">
    <location>
        <begin position="911"/>
        <end position="932"/>
    </location>
</feature>
<dbReference type="AlphaFoldDB" id="A0A290QM43"/>
<dbReference type="OrthoDB" id="9757876at2"/>
<organism evidence="9 10">
    <name type="scientific">Nibricoccus aquaticus</name>
    <dbReference type="NCBI Taxonomy" id="2576891"/>
    <lineage>
        <taxon>Bacteria</taxon>
        <taxon>Pseudomonadati</taxon>
        <taxon>Verrucomicrobiota</taxon>
        <taxon>Opitutia</taxon>
        <taxon>Opitutales</taxon>
        <taxon>Opitutaceae</taxon>
        <taxon>Nibricoccus</taxon>
    </lineage>
</organism>
<evidence type="ECO:0000256" key="4">
    <source>
        <dbReference type="ARBA" id="ARBA00022519"/>
    </source>
</evidence>
<keyword evidence="4" id="KW-0997">Cell inner membrane</keyword>
<comment type="subcellular location">
    <subcellularLocation>
        <location evidence="1">Cell inner membrane</location>
        <topology evidence="1">Multi-pass membrane protein</topology>
    </subcellularLocation>
</comment>
<dbReference type="SUPFAM" id="SSF82866">
    <property type="entry name" value="Multidrug efflux transporter AcrB transmembrane domain"/>
    <property type="match status" value="2"/>
</dbReference>
<keyword evidence="6 8" id="KW-1133">Transmembrane helix</keyword>
<keyword evidence="3" id="KW-1003">Cell membrane</keyword>
<dbReference type="Gene3D" id="3.30.70.1440">
    <property type="entry name" value="Multidrug efflux transporter AcrB pore domain"/>
    <property type="match status" value="1"/>
</dbReference>
<dbReference type="SUPFAM" id="SSF82714">
    <property type="entry name" value="Multidrug efflux transporter AcrB TolC docking domain, DN and DC subdomains"/>
    <property type="match status" value="2"/>
</dbReference>
<dbReference type="Gene3D" id="3.30.2090.10">
    <property type="entry name" value="Multidrug efflux transporter AcrB TolC docking domain, DN and DC subdomains"/>
    <property type="match status" value="2"/>
</dbReference>
<feature type="transmembrane region" description="Helical" evidence="8">
    <location>
        <begin position="429"/>
        <end position="449"/>
    </location>
</feature>
<evidence type="ECO:0000256" key="7">
    <source>
        <dbReference type="ARBA" id="ARBA00023136"/>
    </source>
</evidence>
<dbReference type="Gene3D" id="3.30.70.1430">
    <property type="entry name" value="Multidrug efflux transporter AcrB pore domain"/>
    <property type="match status" value="2"/>
</dbReference>
<dbReference type="Gene3D" id="3.30.70.1320">
    <property type="entry name" value="Multidrug efflux transporter AcrB pore domain like"/>
    <property type="match status" value="1"/>
</dbReference>
<feature type="transmembrane region" description="Helical" evidence="8">
    <location>
        <begin position="953"/>
        <end position="972"/>
    </location>
</feature>
<proteinExistence type="predicted"/>
<sequence length="1043" mass="114838">MVLSDLSIKRPVICLVASILIVLLGVLSFSKLPVREYPNIDSPTVSVETSYPGASAEVVETKVTEPLEKEIASIDGIRVIKSTSSEERSQINIEFTLARDIDEAANDVRDRVSRAQGRLPDEIDNVQVSKTEADSSPIITLSFNSERHTRLEITEIVERIALTRLQTIPGVGAVNIRGPRYAMRLWVDSDRLAAYNLTVGDIETAIRQQNVDIPGGRIESATREFPVRLQGNMAEAGDYENLVLATRGDYQVKFSDVGRVELGAEDYRGESYYKGRPNVGVQVLRQTQSNLLDVANAVKALIPVIQAEMPAGVNVGIGYDTSVFVDRSVKEVYKTLWEACLLVIFMIFLFLRDWRATFIPLLAIPVSIIGSFAIMSALGFTMNVLTLLALVLAVGLVVDDAIVMLENIYRRIEEGEKPLHAAVHGAREVAFAVIATTLTLAAVFVPVAFQSGQTGRLFFEFGITLAVAVLVSAFVALTLTPMLCSRMLRKNMVNGKVHHGWLYEKTEPFFVRMNAIFEKMLRWAFRAPMIVLGAALVFAVVGFFFYSKLQRELTPIEDRGIFTANFIPPVGSTPAYMKQYSVQMEQMILDIPEMDRTFHRTGDGSRAFVFATLKPWEERDRSTQQVLAELRGKFRQITGGQSFASPVRPLGSRRSGAGAVEMVLLGNDFSQLQEIGAKMIEKMRGGSVFVLPRVDPSPTKPQLNVRIDRARAADLRVPVSAVATTLESMLGGRRVTQFQRGNQQYYVLVQVEDTDRSTPNDLSRLYVKSTDGNLVQLSNLVTAEEGIVPENFPHFNRMRSVTVSAQLATGKTIGDGVAFLEETVKPLLPAGYTYAWDGETREFVESGSDTYMLFGLALLFTFLILAAQFESWIHPITIFTGVALALAGGILVLYCTRFFGAPMTDNLFSRFGLIMLIGLVAKNGILIVEFANQLQIQGKNAFDAAFESATLRFRPILMTSIATVLGAVPIAFASGAGAETRNPLGLVIVGGLTIATFMTLFVIPLFYVLVDRFVVKVTGHSSAHGLKRAEEIGKEVDEPVLAK</sequence>
<reference evidence="9 10" key="1">
    <citation type="submission" date="2017-09" db="EMBL/GenBank/DDBJ databases">
        <title>Complete genome sequence of Verrucomicrobial strain HZ-65, isolated from freshwater.</title>
        <authorList>
            <person name="Choi A."/>
        </authorList>
    </citation>
    <scope>NUCLEOTIDE SEQUENCE [LARGE SCALE GENOMIC DNA]</scope>
    <source>
        <strain evidence="9 10">HZ-65</strain>
    </source>
</reference>
<dbReference type="FunFam" id="1.20.1640.10:FF:000001">
    <property type="entry name" value="Efflux pump membrane transporter"/>
    <property type="match status" value="1"/>
</dbReference>
<feature type="transmembrane region" description="Helical" evidence="8">
    <location>
        <begin position="12"/>
        <end position="30"/>
    </location>
</feature>
<dbReference type="RefSeq" id="WP_096057260.1">
    <property type="nucleotide sequence ID" value="NZ_CP023344.1"/>
</dbReference>
<dbReference type="InterPro" id="IPR001036">
    <property type="entry name" value="Acrflvin-R"/>
</dbReference>
<evidence type="ECO:0000256" key="2">
    <source>
        <dbReference type="ARBA" id="ARBA00022448"/>
    </source>
</evidence>
<dbReference type="PANTHER" id="PTHR32063">
    <property type="match status" value="1"/>
</dbReference>
<dbReference type="SUPFAM" id="SSF82693">
    <property type="entry name" value="Multidrug efflux transporter AcrB pore domain, PN1, PN2, PC1 and PC2 subdomains"/>
    <property type="match status" value="3"/>
</dbReference>
<evidence type="ECO:0000256" key="3">
    <source>
        <dbReference type="ARBA" id="ARBA00022475"/>
    </source>
</evidence>
<feature type="transmembrane region" description="Helical" evidence="8">
    <location>
        <begin position="876"/>
        <end position="899"/>
    </location>
</feature>
<feature type="transmembrane region" description="Helical" evidence="8">
    <location>
        <begin position="332"/>
        <end position="351"/>
    </location>
</feature>
<keyword evidence="2" id="KW-0813">Transport</keyword>
<evidence type="ECO:0000256" key="1">
    <source>
        <dbReference type="ARBA" id="ARBA00004429"/>
    </source>
</evidence>
<feature type="transmembrane region" description="Helical" evidence="8">
    <location>
        <begin position="461"/>
        <end position="484"/>
    </location>
</feature>
<evidence type="ECO:0000256" key="5">
    <source>
        <dbReference type="ARBA" id="ARBA00022692"/>
    </source>
</evidence>
<dbReference type="EMBL" id="CP023344">
    <property type="protein sequence ID" value="ATC65631.1"/>
    <property type="molecule type" value="Genomic_DNA"/>
</dbReference>
<evidence type="ECO:0000313" key="10">
    <source>
        <dbReference type="Proteomes" id="UP000217265"/>
    </source>
</evidence>
<dbReference type="Gene3D" id="1.20.1640.10">
    <property type="entry name" value="Multidrug efflux transporter AcrB transmembrane domain"/>
    <property type="match status" value="2"/>
</dbReference>
<protein>
    <submittedName>
        <fullName evidence="9">Multidrug transporter AcrB</fullName>
    </submittedName>
</protein>
<feature type="transmembrane region" description="Helical" evidence="8">
    <location>
        <begin position="984"/>
        <end position="1010"/>
    </location>
</feature>
<feature type="transmembrane region" description="Helical" evidence="8">
    <location>
        <begin position="851"/>
        <end position="869"/>
    </location>
</feature>
<dbReference type="KEGG" id="vbh:CMV30_17710"/>
<evidence type="ECO:0000313" key="9">
    <source>
        <dbReference type="EMBL" id="ATC65631.1"/>
    </source>
</evidence>
<keyword evidence="5 8" id="KW-0812">Transmembrane</keyword>
<evidence type="ECO:0000256" key="6">
    <source>
        <dbReference type="ARBA" id="ARBA00022989"/>
    </source>
</evidence>
<evidence type="ECO:0000256" key="8">
    <source>
        <dbReference type="SAM" id="Phobius"/>
    </source>
</evidence>
<dbReference type="PANTHER" id="PTHR32063:SF28">
    <property type="entry name" value="BLR2861 PROTEIN"/>
    <property type="match status" value="1"/>
</dbReference>
<name>A0A290QM43_9BACT</name>
<accession>A0A290QM43</accession>
<dbReference type="FunFam" id="3.30.70.1430:FF:000001">
    <property type="entry name" value="Efflux pump membrane transporter"/>
    <property type="match status" value="1"/>
</dbReference>
<dbReference type="Pfam" id="PF00873">
    <property type="entry name" value="ACR_tran"/>
    <property type="match status" value="1"/>
</dbReference>
<dbReference type="InterPro" id="IPR027463">
    <property type="entry name" value="AcrB_DN_DC_subdom"/>
</dbReference>